<dbReference type="PANTHER" id="PTHR33987:SF1">
    <property type="entry name" value="CALCINEURIN-LIKE METALLO-PHOSPHOESTERASE SUPERFAMILY PROTEIN"/>
    <property type="match status" value="1"/>
</dbReference>
<sequence length="472" mass="51604">MATEGGLTVAERIEAIDVAGREATVVAFGSCSKTDRDQPLWPLIVDEDPDIFVWLGDVVYADKRLTFNVFEPRPPEEVRQIFETQKQIPGYQALLDHAPVVGVWDDHDFGMNNGGRGFEGRATVQDLFLDFIDEPAESPRRVSDGVYASYTLGGPDQGRTVQLILLDNRYHKDDHGTKGGDMLGEEQWAWLEEQLEATDVNVTLVGTGLQVLPSDRPGGEKWFPGARQRLLRLLNQAAERRGSPVVLLTGDVHFGEMLWTCEGGDGGLASNGVRIVEVTSSGMTHSCETQAGVPLCHFAMWLGYQRSAYSLPAAVAADGTTPIDRGEPQPDAAQRVLEQNFGTVRVNWEDPEPSVEVRVHGLDGSAKLRHRIPLDGSKAAVDERWACPPAAAGINRGRLMLAGVVAACLAGTPLYLLARLVRWCWRRRHRKASERLVALRGAAAAAEGGDASDDVTDSDASLRRRRNSPKDL</sequence>
<dbReference type="InterPro" id="IPR029052">
    <property type="entry name" value="Metallo-depent_PP-like"/>
</dbReference>
<name>A0A7S1CF27_9STRA</name>
<feature type="transmembrane region" description="Helical" evidence="2">
    <location>
        <begin position="399"/>
        <end position="421"/>
    </location>
</feature>
<reference evidence="4" key="1">
    <citation type="submission" date="2021-01" db="EMBL/GenBank/DDBJ databases">
        <authorList>
            <person name="Corre E."/>
            <person name="Pelletier E."/>
            <person name="Niang G."/>
            <person name="Scheremetjew M."/>
            <person name="Finn R."/>
            <person name="Kale V."/>
            <person name="Holt S."/>
            <person name="Cochrane G."/>
            <person name="Meng A."/>
            <person name="Brown T."/>
            <person name="Cohen L."/>
        </authorList>
    </citation>
    <scope>NUCLEOTIDE SEQUENCE</scope>
    <source>
        <strain evidence="4">Ms1</strain>
    </source>
</reference>
<evidence type="ECO:0000313" key="4">
    <source>
        <dbReference type="EMBL" id="CAD8915881.1"/>
    </source>
</evidence>
<evidence type="ECO:0000256" key="2">
    <source>
        <dbReference type="SAM" id="Phobius"/>
    </source>
</evidence>
<dbReference type="SUPFAM" id="SSF56300">
    <property type="entry name" value="Metallo-dependent phosphatases"/>
    <property type="match status" value="1"/>
</dbReference>
<dbReference type="CDD" id="cd07389">
    <property type="entry name" value="MPP_PhoD"/>
    <property type="match status" value="1"/>
</dbReference>
<protein>
    <recommendedName>
        <fullName evidence="3">PhoD-like phosphatase metallophosphatase domain-containing protein</fullName>
    </recommendedName>
</protein>
<dbReference type="InterPro" id="IPR038607">
    <property type="entry name" value="PhoD-like_sf"/>
</dbReference>
<keyword evidence="2" id="KW-0472">Membrane</keyword>
<dbReference type="EMBL" id="HBFS01013466">
    <property type="protein sequence ID" value="CAD8915881.1"/>
    <property type="molecule type" value="Transcribed_RNA"/>
</dbReference>
<dbReference type="PANTHER" id="PTHR33987">
    <property type="entry name" value="CALCINEURIN-LIKE METALLO-PHOSPHOESTERASE SUPERFAMILY PROTEIN"/>
    <property type="match status" value="1"/>
</dbReference>
<dbReference type="Gene3D" id="3.60.21.70">
    <property type="entry name" value="PhoD-like phosphatase"/>
    <property type="match status" value="1"/>
</dbReference>
<accession>A0A7S1CF27</accession>
<organism evidence="4">
    <name type="scientific">Bicosoecida sp. CB-2014</name>
    <dbReference type="NCBI Taxonomy" id="1486930"/>
    <lineage>
        <taxon>Eukaryota</taxon>
        <taxon>Sar</taxon>
        <taxon>Stramenopiles</taxon>
        <taxon>Bigyra</taxon>
        <taxon>Opalozoa</taxon>
        <taxon>Bicosoecida</taxon>
    </lineage>
</organism>
<gene>
    <name evidence="4" type="ORF">BSP0115_LOCUS9138</name>
</gene>
<feature type="compositionally biased region" description="Basic residues" evidence="1">
    <location>
        <begin position="463"/>
        <end position="472"/>
    </location>
</feature>
<feature type="region of interest" description="Disordered" evidence="1">
    <location>
        <begin position="442"/>
        <end position="472"/>
    </location>
</feature>
<dbReference type="InterPro" id="IPR018946">
    <property type="entry name" value="PhoD-like_MPP"/>
</dbReference>
<feature type="domain" description="PhoD-like phosphatase metallophosphatase" evidence="3">
    <location>
        <begin position="157"/>
        <end position="254"/>
    </location>
</feature>
<evidence type="ECO:0000256" key="1">
    <source>
        <dbReference type="SAM" id="MobiDB-lite"/>
    </source>
</evidence>
<proteinExistence type="predicted"/>
<dbReference type="Pfam" id="PF09423">
    <property type="entry name" value="PhoD"/>
    <property type="match status" value="1"/>
</dbReference>
<evidence type="ECO:0000259" key="3">
    <source>
        <dbReference type="Pfam" id="PF09423"/>
    </source>
</evidence>
<keyword evidence="2" id="KW-0812">Transmembrane</keyword>
<dbReference type="AlphaFoldDB" id="A0A7S1CF27"/>
<keyword evidence="2" id="KW-1133">Transmembrane helix</keyword>